<proteinExistence type="predicted"/>
<comment type="caution">
    <text evidence="4">The sequence shown here is derived from an EMBL/GenBank/DDBJ whole genome shotgun (WGS) entry which is preliminary data.</text>
</comment>
<sequence length="310" mass="33490">MESAVHAAVPLRVGKKMRKRRELDALVGGGVSRGGRLLSASSDEGEPWGRRTTRRRRTRPFVRLAAGLALCVCVVSAATVLWLFVDVRKQIVSLRMEMDRVSTSSVSVGDALQSCHSAAKVLQANASDLSIRLTKLEQEYQELTKRVDRATEEVSKVSEKLAAEPMLADMPRRLADLQRTVAYFGSQISGFEESLNQARKQATTAVSGVDEVKTLLHTLEARTNETIANVTDNAKRDDDLKGQVVSLNTTLVGKVEALETRIEQINKPTSTAAPSTTPAATTTSSTSTSTSTTSTTTLPPGPPAKPFVLQ</sequence>
<keyword evidence="3" id="KW-1133">Transmembrane helix</keyword>
<dbReference type="Gene3D" id="1.10.287.1490">
    <property type="match status" value="1"/>
</dbReference>
<feature type="coiled-coil region" evidence="1">
    <location>
        <begin position="119"/>
        <end position="160"/>
    </location>
</feature>
<accession>A0ABD0SKM5</accession>
<dbReference type="SUPFAM" id="SSF57997">
    <property type="entry name" value="Tropomyosin"/>
    <property type="match status" value="1"/>
</dbReference>
<dbReference type="AlphaFoldDB" id="A0ABD0SKM5"/>
<dbReference type="Proteomes" id="UP001549920">
    <property type="component" value="Unassembled WGS sequence"/>
</dbReference>
<evidence type="ECO:0000256" key="1">
    <source>
        <dbReference type="SAM" id="Coils"/>
    </source>
</evidence>
<reference evidence="6 7" key="1">
    <citation type="submission" date="2024-06" db="EMBL/GenBank/DDBJ databases">
        <title>A chromosome-level genome assembly of beet webworm, Loxostege sticticalis.</title>
        <authorList>
            <person name="Zhang Y."/>
        </authorList>
    </citation>
    <scope>NUCLEOTIDE SEQUENCE [LARGE SCALE GENOMIC DNA]</scope>
    <source>
        <strain evidence="5">AQ026</strain>
        <strain evidence="4">AQ028</strain>
        <tissue evidence="4">Male pupae</tissue>
        <tissue evidence="5">Whole body</tissue>
    </source>
</reference>
<protein>
    <submittedName>
        <fullName evidence="4">Uncharacterized protein</fullName>
    </submittedName>
</protein>
<evidence type="ECO:0000313" key="5">
    <source>
        <dbReference type="EMBL" id="KAL0869803.1"/>
    </source>
</evidence>
<evidence type="ECO:0000313" key="4">
    <source>
        <dbReference type="EMBL" id="KAL0820393.1"/>
    </source>
</evidence>
<feature type="compositionally biased region" description="Low complexity" evidence="2">
    <location>
        <begin position="268"/>
        <end position="297"/>
    </location>
</feature>
<dbReference type="EMBL" id="JBEUOH010000019">
    <property type="protein sequence ID" value="KAL0869803.1"/>
    <property type="molecule type" value="Genomic_DNA"/>
</dbReference>
<dbReference type="EMBL" id="JBEUOH010000019">
    <property type="protein sequence ID" value="KAL0869805.1"/>
    <property type="molecule type" value="Genomic_DNA"/>
</dbReference>
<evidence type="ECO:0000313" key="6">
    <source>
        <dbReference type="Proteomes" id="UP001549920"/>
    </source>
</evidence>
<organism evidence="4 7">
    <name type="scientific">Loxostege sticticalis</name>
    <name type="common">Beet webworm moth</name>
    <dbReference type="NCBI Taxonomy" id="481309"/>
    <lineage>
        <taxon>Eukaryota</taxon>
        <taxon>Metazoa</taxon>
        <taxon>Ecdysozoa</taxon>
        <taxon>Arthropoda</taxon>
        <taxon>Hexapoda</taxon>
        <taxon>Insecta</taxon>
        <taxon>Pterygota</taxon>
        <taxon>Neoptera</taxon>
        <taxon>Endopterygota</taxon>
        <taxon>Lepidoptera</taxon>
        <taxon>Glossata</taxon>
        <taxon>Ditrysia</taxon>
        <taxon>Pyraloidea</taxon>
        <taxon>Crambidae</taxon>
        <taxon>Pyraustinae</taxon>
        <taxon>Loxostege</taxon>
    </lineage>
</organism>
<feature type="compositionally biased region" description="Pro residues" evidence="2">
    <location>
        <begin position="299"/>
        <end position="310"/>
    </location>
</feature>
<keyword evidence="3" id="KW-0812">Transmembrane</keyword>
<dbReference type="Proteomes" id="UP001549921">
    <property type="component" value="Unassembled WGS sequence"/>
</dbReference>
<feature type="transmembrane region" description="Helical" evidence="3">
    <location>
        <begin position="61"/>
        <end position="85"/>
    </location>
</feature>
<dbReference type="EMBL" id="JBEDNZ010000019">
    <property type="protein sequence ID" value="KAL0820392.1"/>
    <property type="molecule type" value="Genomic_DNA"/>
</dbReference>
<feature type="region of interest" description="Disordered" evidence="2">
    <location>
        <begin position="265"/>
        <end position="310"/>
    </location>
</feature>
<gene>
    <name evidence="5" type="ORF">ABMA27_006022</name>
    <name evidence="4" type="ORF">ABMA28_006278</name>
</gene>
<keyword evidence="3" id="KW-0472">Membrane</keyword>
<evidence type="ECO:0000313" key="7">
    <source>
        <dbReference type="Proteomes" id="UP001549921"/>
    </source>
</evidence>
<keyword evidence="1" id="KW-0175">Coiled coil</keyword>
<keyword evidence="6" id="KW-1185">Reference proteome</keyword>
<dbReference type="EMBL" id="JBEDNZ010000019">
    <property type="protein sequence ID" value="KAL0820393.1"/>
    <property type="molecule type" value="Genomic_DNA"/>
</dbReference>
<evidence type="ECO:0000256" key="2">
    <source>
        <dbReference type="SAM" id="MobiDB-lite"/>
    </source>
</evidence>
<name>A0ABD0SKM5_LOXSC</name>
<evidence type="ECO:0000256" key="3">
    <source>
        <dbReference type="SAM" id="Phobius"/>
    </source>
</evidence>